<dbReference type="Pfam" id="PF00250">
    <property type="entry name" value="Forkhead"/>
    <property type="match status" value="1"/>
</dbReference>
<feature type="domain" description="Fork-head" evidence="6">
    <location>
        <begin position="182"/>
        <end position="270"/>
    </location>
</feature>
<proteinExistence type="predicted"/>
<dbReference type="InterPro" id="IPR036390">
    <property type="entry name" value="WH_DNA-bd_sf"/>
</dbReference>
<evidence type="ECO:0000313" key="7">
    <source>
        <dbReference type="Ensembl" id="ENSCPRP00005009645.1"/>
    </source>
</evidence>
<dbReference type="GeneTree" id="ENSGT00940000162993"/>
<sequence length="335" mass="37417">MVLPGEGKLAIPGQAKCWGQGPGPAPGRQESCLLLRSLLVLPSYFASFFSAESNVQPHLWMWVNPNAACPTARHLGMDATEDRSLSSSTAAAISLSSPSPSLDYSNLDCSEEDLLSSASEAEKFTEDEDAASVDIQLSQKMVEAPKSKANLAPWKAKVSRSQSRKLKSTLQAKAKTKEIWPRPPLNYCILITLALYNSAEGSLTVQQIYQFTRHHFPFFQTAPDGWKNTIRHNLCFSSSFEKTTRFVCTEGNRKARLWKLTADGRRKFEEEMQALPTEALDLVHQSMNEPGTVQREQFLSEQSRQEEQSLETVVRELQLGHICIWRALGKEQRAG</sequence>
<dbReference type="GO" id="GO:0003700">
    <property type="term" value="F:DNA-binding transcription factor activity"/>
    <property type="evidence" value="ECO:0007669"/>
    <property type="project" value="InterPro"/>
</dbReference>
<dbReference type="GO" id="GO:1990837">
    <property type="term" value="F:sequence-specific double-stranded DNA binding"/>
    <property type="evidence" value="ECO:0007669"/>
    <property type="project" value="TreeGrafter"/>
</dbReference>
<dbReference type="OMA" id="SHFVCNE"/>
<comment type="subcellular location">
    <subcellularLocation>
        <location evidence="5">Nucleus</location>
    </subcellularLocation>
</comment>
<dbReference type="Ensembl" id="ENSCPRT00005011347.1">
    <property type="protein sequence ID" value="ENSCPRP00005009645.1"/>
    <property type="gene ID" value="ENSCPRG00005006851.1"/>
</dbReference>
<keyword evidence="8" id="KW-1185">Reference proteome</keyword>
<evidence type="ECO:0000256" key="3">
    <source>
        <dbReference type="ARBA" id="ARBA00023163"/>
    </source>
</evidence>
<organism evidence="7 8">
    <name type="scientific">Crocodylus porosus</name>
    <name type="common">Saltwater crocodile</name>
    <name type="synonym">Estuarine crocodile</name>
    <dbReference type="NCBI Taxonomy" id="8502"/>
    <lineage>
        <taxon>Eukaryota</taxon>
        <taxon>Metazoa</taxon>
        <taxon>Chordata</taxon>
        <taxon>Craniata</taxon>
        <taxon>Vertebrata</taxon>
        <taxon>Euteleostomi</taxon>
        <taxon>Archelosauria</taxon>
        <taxon>Archosauria</taxon>
        <taxon>Crocodylia</taxon>
        <taxon>Longirostres</taxon>
        <taxon>Crocodylidae</taxon>
        <taxon>Crocodylus</taxon>
    </lineage>
</organism>
<dbReference type="Proteomes" id="UP000594220">
    <property type="component" value="Unplaced"/>
</dbReference>
<dbReference type="Gene3D" id="1.10.10.10">
    <property type="entry name" value="Winged helix-like DNA-binding domain superfamily/Winged helix DNA-binding domain"/>
    <property type="match status" value="1"/>
</dbReference>
<dbReference type="CDD" id="cd20036">
    <property type="entry name" value="FH_FOXR"/>
    <property type="match status" value="1"/>
</dbReference>
<evidence type="ECO:0000259" key="6">
    <source>
        <dbReference type="PROSITE" id="PS50039"/>
    </source>
</evidence>
<dbReference type="InterPro" id="IPR052328">
    <property type="entry name" value="FOX_transcription_regulators"/>
</dbReference>
<dbReference type="SUPFAM" id="SSF46785">
    <property type="entry name" value="Winged helix' DNA-binding domain"/>
    <property type="match status" value="1"/>
</dbReference>
<keyword evidence="1" id="KW-0805">Transcription regulation</keyword>
<accession>A0A7M4EGW3</accession>
<evidence type="ECO:0000256" key="4">
    <source>
        <dbReference type="ARBA" id="ARBA00023242"/>
    </source>
</evidence>
<name>A0A7M4EGW3_CROPO</name>
<keyword evidence="3" id="KW-0804">Transcription</keyword>
<feature type="DNA-binding region" description="Fork-head" evidence="5">
    <location>
        <begin position="182"/>
        <end position="270"/>
    </location>
</feature>
<evidence type="ECO:0000256" key="5">
    <source>
        <dbReference type="PROSITE-ProRule" id="PRU00089"/>
    </source>
</evidence>
<protein>
    <recommendedName>
        <fullName evidence="6">Fork-head domain-containing protein</fullName>
    </recommendedName>
</protein>
<dbReference type="InterPro" id="IPR036388">
    <property type="entry name" value="WH-like_DNA-bd_sf"/>
</dbReference>
<dbReference type="PANTHER" id="PTHR46789">
    <property type="entry name" value="FORKHEAD BOX PROTEIN R1"/>
    <property type="match status" value="1"/>
</dbReference>
<keyword evidence="4 5" id="KW-0539">Nucleus</keyword>
<dbReference type="PANTHER" id="PTHR46789:SF2">
    <property type="entry name" value="FORKHEAD BOX PROTEIN R2"/>
    <property type="match status" value="1"/>
</dbReference>
<keyword evidence="2 5" id="KW-0238">DNA-binding</keyword>
<dbReference type="PRINTS" id="PR00053">
    <property type="entry name" value="FORKHEAD"/>
</dbReference>
<dbReference type="GO" id="GO:0005634">
    <property type="term" value="C:nucleus"/>
    <property type="evidence" value="ECO:0007669"/>
    <property type="project" value="UniProtKB-SubCell"/>
</dbReference>
<dbReference type="InterPro" id="IPR001766">
    <property type="entry name" value="Fork_head_dom"/>
</dbReference>
<evidence type="ECO:0000256" key="1">
    <source>
        <dbReference type="ARBA" id="ARBA00023015"/>
    </source>
</evidence>
<reference evidence="7" key="1">
    <citation type="submission" date="2025-08" db="UniProtKB">
        <authorList>
            <consortium name="Ensembl"/>
        </authorList>
    </citation>
    <scope>IDENTIFICATION</scope>
</reference>
<dbReference type="AlphaFoldDB" id="A0A7M4EGW3"/>
<reference evidence="7" key="2">
    <citation type="submission" date="2025-09" db="UniProtKB">
        <authorList>
            <consortium name="Ensembl"/>
        </authorList>
    </citation>
    <scope>IDENTIFICATION</scope>
</reference>
<evidence type="ECO:0000313" key="8">
    <source>
        <dbReference type="Proteomes" id="UP000594220"/>
    </source>
</evidence>
<dbReference type="PROSITE" id="PS50039">
    <property type="entry name" value="FORK_HEAD_3"/>
    <property type="match status" value="1"/>
</dbReference>
<dbReference type="SMART" id="SM00339">
    <property type="entry name" value="FH"/>
    <property type="match status" value="1"/>
</dbReference>
<evidence type="ECO:0000256" key="2">
    <source>
        <dbReference type="ARBA" id="ARBA00023125"/>
    </source>
</evidence>